<reference evidence="4 5" key="1">
    <citation type="submission" date="2019-08" db="EMBL/GenBank/DDBJ databases">
        <title>Calorimonas adulescens gen. nov., sp. nov., an anaerobic thermophilic bacterium from Sakhalin hot spring.</title>
        <authorList>
            <person name="Khomyakova M.A."/>
            <person name="Merkel A.Y."/>
            <person name="Novikov A."/>
            <person name="Bonch-Osmolovskaya E.A."/>
            <person name="Slobodkin A.I."/>
        </authorList>
    </citation>
    <scope>NUCLEOTIDE SEQUENCE [LARGE SCALE GENOMIC DNA]</scope>
    <source>
        <strain evidence="4 5">A05MB</strain>
    </source>
</reference>
<sequence>MRRRDMFPDRRNNLPAFFDDFFSFPYFDDFFDYMRGTIKGARLDVKETENEYVVEVDVPGYNKENINIEIQDDYLIISGKQEDIVDENNGEYIRRERRMGSFTRTVPIPDNVRLDDISAKYNNGVLRITLPKEKPTPPKGRRINIE</sequence>
<comment type="similarity">
    <text evidence="1 2">Belongs to the small heat shock protein (HSP20) family.</text>
</comment>
<dbReference type="PANTHER" id="PTHR11527">
    <property type="entry name" value="HEAT-SHOCK PROTEIN 20 FAMILY MEMBER"/>
    <property type="match status" value="1"/>
</dbReference>
<dbReference type="InterPro" id="IPR008978">
    <property type="entry name" value="HSP20-like_chaperone"/>
</dbReference>
<dbReference type="Gene3D" id="2.60.40.790">
    <property type="match status" value="1"/>
</dbReference>
<gene>
    <name evidence="4" type="ORF">FWJ32_08060</name>
</gene>
<keyword evidence="5" id="KW-1185">Reference proteome</keyword>
<feature type="domain" description="SHSP" evidence="3">
    <location>
        <begin position="34"/>
        <end position="146"/>
    </location>
</feature>
<dbReference type="InterPro" id="IPR002068">
    <property type="entry name" value="A-crystallin/Hsp20_dom"/>
</dbReference>
<dbReference type="RefSeq" id="WP_149545453.1">
    <property type="nucleotide sequence ID" value="NZ_VTPS01000011.1"/>
</dbReference>
<evidence type="ECO:0000313" key="5">
    <source>
        <dbReference type="Proteomes" id="UP000322976"/>
    </source>
</evidence>
<dbReference type="SUPFAM" id="SSF49764">
    <property type="entry name" value="HSP20-like chaperones"/>
    <property type="match status" value="1"/>
</dbReference>
<proteinExistence type="inferred from homology"/>
<dbReference type="EMBL" id="VTPS01000011">
    <property type="protein sequence ID" value="TZE81691.1"/>
    <property type="molecule type" value="Genomic_DNA"/>
</dbReference>
<evidence type="ECO:0000256" key="2">
    <source>
        <dbReference type="RuleBase" id="RU003616"/>
    </source>
</evidence>
<dbReference type="AlphaFoldDB" id="A0A5D8QAZ4"/>
<dbReference type="PROSITE" id="PS01031">
    <property type="entry name" value="SHSP"/>
    <property type="match status" value="1"/>
</dbReference>
<protein>
    <submittedName>
        <fullName evidence="4">Hsp20/alpha crystallin family protein</fullName>
    </submittedName>
</protein>
<dbReference type="Proteomes" id="UP000322976">
    <property type="component" value="Unassembled WGS sequence"/>
</dbReference>
<name>A0A5D8QAZ4_9THEO</name>
<organism evidence="4 5">
    <name type="scientific">Calorimonas adulescens</name>
    <dbReference type="NCBI Taxonomy" id="2606906"/>
    <lineage>
        <taxon>Bacteria</taxon>
        <taxon>Bacillati</taxon>
        <taxon>Bacillota</taxon>
        <taxon>Clostridia</taxon>
        <taxon>Thermoanaerobacterales</taxon>
        <taxon>Thermoanaerobacteraceae</taxon>
        <taxon>Calorimonas</taxon>
    </lineage>
</organism>
<dbReference type="Pfam" id="PF00011">
    <property type="entry name" value="HSP20"/>
    <property type="match status" value="1"/>
</dbReference>
<evidence type="ECO:0000259" key="3">
    <source>
        <dbReference type="PROSITE" id="PS01031"/>
    </source>
</evidence>
<evidence type="ECO:0000256" key="1">
    <source>
        <dbReference type="PROSITE-ProRule" id="PRU00285"/>
    </source>
</evidence>
<dbReference type="InterPro" id="IPR031107">
    <property type="entry name" value="Small_HSP"/>
</dbReference>
<dbReference type="CDD" id="cd06471">
    <property type="entry name" value="ACD_LpsHSP_like"/>
    <property type="match status" value="1"/>
</dbReference>
<evidence type="ECO:0000313" key="4">
    <source>
        <dbReference type="EMBL" id="TZE81691.1"/>
    </source>
</evidence>
<accession>A0A5D8QAZ4</accession>
<comment type="caution">
    <text evidence="4">The sequence shown here is derived from an EMBL/GenBank/DDBJ whole genome shotgun (WGS) entry which is preliminary data.</text>
</comment>